<evidence type="ECO:0000259" key="1">
    <source>
        <dbReference type="PROSITE" id="PS00028"/>
    </source>
</evidence>
<dbReference type="GeneID" id="33567842"/>
<gene>
    <name evidence="2" type="ORF">BCR41DRAFT_364104</name>
</gene>
<name>A0A1Y2G823_9FUNG</name>
<evidence type="ECO:0000313" key="2">
    <source>
        <dbReference type="EMBL" id="ORY98426.1"/>
    </source>
</evidence>
<dbReference type="PROSITE" id="PS00028">
    <property type="entry name" value="ZINC_FINGER_C2H2_1"/>
    <property type="match status" value="1"/>
</dbReference>
<feature type="domain" description="C2H2-type" evidence="1">
    <location>
        <begin position="43"/>
        <end position="63"/>
    </location>
</feature>
<dbReference type="Proteomes" id="UP000193648">
    <property type="component" value="Unassembled WGS sequence"/>
</dbReference>
<evidence type="ECO:0000313" key="3">
    <source>
        <dbReference type="Proteomes" id="UP000193648"/>
    </source>
</evidence>
<dbReference type="InterPro" id="IPR013087">
    <property type="entry name" value="Znf_C2H2_type"/>
</dbReference>
<sequence length="469" mass="52743">MPNDKGLCCPQCQEVSKDKEGAKLHTRIKESIVLLRVQGCFVCPVCSKPIQTRDGITKHTNRHGKKNDSGFVCPICGETLKSALELDHHFELAESDASDDIELLKQGKAELDLATKNPIFSDCFLETMVPFSLEHESVARFIALLTQIGAKRTTEYQIIAINPIKKPKKPSSIEPKDFKFLLSSHRYGRLIDIERYKPLDATLFLLNYEALKFDIAKNLAGAVIQTGLQAILILKAEVYGCEPMEDPHCFDLLKPTLDLKKVPSINHDNTNKLVIGTHTWSALITASIELVSGAIDVGANNSTAYIGAYTTIWGRDDWQQNLLLERQLRSKFHCKATYFQSASMFYLFANWACYSTTIFRLENYYQGSRVISGVKATASIFHQIVNTRSIKRKRLRKLLRKLDSPNQSQEAPVTKNTITELLELIPSIKKKKKKKLKLIDNAEASTILVMLASGLCGVIRDINKKQTLK</sequence>
<protein>
    <recommendedName>
        <fullName evidence="1">C2H2-type domain-containing protein</fullName>
    </recommendedName>
</protein>
<dbReference type="EMBL" id="MCFF01000069">
    <property type="protein sequence ID" value="ORY98426.1"/>
    <property type="molecule type" value="Genomic_DNA"/>
</dbReference>
<organism evidence="2 3">
    <name type="scientific">Lobosporangium transversale</name>
    <dbReference type="NCBI Taxonomy" id="64571"/>
    <lineage>
        <taxon>Eukaryota</taxon>
        <taxon>Fungi</taxon>
        <taxon>Fungi incertae sedis</taxon>
        <taxon>Mucoromycota</taxon>
        <taxon>Mortierellomycotina</taxon>
        <taxon>Mortierellomycetes</taxon>
        <taxon>Mortierellales</taxon>
        <taxon>Mortierellaceae</taxon>
        <taxon>Lobosporangium</taxon>
    </lineage>
</organism>
<proteinExistence type="predicted"/>
<dbReference type="AlphaFoldDB" id="A0A1Y2G823"/>
<reference evidence="2 3" key="1">
    <citation type="submission" date="2016-07" db="EMBL/GenBank/DDBJ databases">
        <title>Pervasive Adenine N6-methylation of Active Genes in Fungi.</title>
        <authorList>
            <consortium name="DOE Joint Genome Institute"/>
            <person name="Mondo S.J."/>
            <person name="Dannebaum R.O."/>
            <person name="Kuo R.C."/>
            <person name="Labutti K."/>
            <person name="Haridas S."/>
            <person name="Kuo A."/>
            <person name="Salamov A."/>
            <person name="Ahrendt S.R."/>
            <person name="Lipzen A."/>
            <person name="Sullivan W."/>
            <person name="Andreopoulos W.B."/>
            <person name="Clum A."/>
            <person name="Lindquist E."/>
            <person name="Daum C."/>
            <person name="Ramamoorthy G.K."/>
            <person name="Gryganskyi A."/>
            <person name="Culley D."/>
            <person name="Magnuson J.K."/>
            <person name="James T.Y."/>
            <person name="O'Malley M.A."/>
            <person name="Stajich J.E."/>
            <person name="Spatafora J.W."/>
            <person name="Visel A."/>
            <person name="Grigoriev I.V."/>
        </authorList>
    </citation>
    <scope>NUCLEOTIDE SEQUENCE [LARGE SCALE GENOMIC DNA]</scope>
    <source>
        <strain evidence="2 3">NRRL 3116</strain>
    </source>
</reference>
<dbReference type="RefSeq" id="XP_021875797.1">
    <property type="nucleotide sequence ID" value="XM_022025999.1"/>
</dbReference>
<keyword evidence="3" id="KW-1185">Reference proteome</keyword>
<dbReference type="SMART" id="SM00355">
    <property type="entry name" value="ZnF_C2H2"/>
    <property type="match status" value="3"/>
</dbReference>
<accession>A0A1Y2G823</accession>
<dbReference type="Gene3D" id="3.30.160.60">
    <property type="entry name" value="Classic Zinc Finger"/>
    <property type="match status" value="1"/>
</dbReference>
<dbReference type="OrthoDB" id="2403708at2759"/>
<comment type="caution">
    <text evidence="2">The sequence shown here is derived from an EMBL/GenBank/DDBJ whole genome shotgun (WGS) entry which is preliminary data.</text>
</comment>
<dbReference type="InParanoid" id="A0A1Y2G823"/>